<evidence type="ECO:0000313" key="3">
    <source>
        <dbReference type="Proteomes" id="UP000028045"/>
    </source>
</evidence>
<accession>A0A084AQT1</accession>
<dbReference type="AlphaFoldDB" id="A0A084AQT1"/>
<proteinExistence type="predicted"/>
<keyword evidence="3" id="KW-1185">Reference proteome</keyword>
<reference evidence="2 3" key="1">
    <citation type="journal article" date="2014" name="BMC Genomics">
        <title>Comparative genome sequencing reveals chemotype-specific gene clusters in the toxigenic black mold Stachybotrys.</title>
        <authorList>
            <person name="Semeiks J."/>
            <person name="Borek D."/>
            <person name="Otwinowski Z."/>
            <person name="Grishin N.V."/>
        </authorList>
    </citation>
    <scope>NUCLEOTIDE SEQUENCE [LARGE SCALE GENOMIC DNA]</scope>
    <source>
        <strain evidence="3">CBS 109288 / IBT 7711</strain>
    </source>
</reference>
<keyword evidence="1" id="KW-0472">Membrane</keyword>
<dbReference type="EMBL" id="KL648606">
    <property type="protein sequence ID" value="KEY67660.1"/>
    <property type="molecule type" value="Genomic_DNA"/>
</dbReference>
<sequence length="151" mass="16102">MDFQCEDVDASVPSLFDPTVSPVHHPELAGIAGPLARQDRRHDNQDVETGDPIGTCGYSNVTIILAIIVGILALVFLFGIAPILLSRNIPVVGSSSAAGAASCHPHMVEVDAYLDRIGWGVEMENSGDLLERTQDTLMQHLCLTCGATRPP</sequence>
<protein>
    <submittedName>
        <fullName evidence="2">Uncharacterized protein</fullName>
    </submittedName>
</protein>
<evidence type="ECO:0000313" key="2">
    <source>
        <dbReference type="EMBL" id="KEY67660.1"/>
    </source>
</evidence>
<dbReference type="Proteomes" id="UP000028045">
    <property type="component" value="Unassembled WGS sequence"/>
</dbReference>
<dbReference type="HOGENOM" id="CLU_1732666_0_0_1"/>
<name>A0A084AQT1_STACB</name>
<gene>
    <name evidence="2" type="ORF">S7711_09080</name>
</gene>
<feature type="transmembrane region" description="Helical" evidence="1">
    <location>
        <begin position="61"/>
        <end position="85"/>
    </location>
</feature>
<organism evidence="2 3">
    <name type="scientific">Stachybotrys chartarum (strain CBS 109288 / IBT 7711)</name>
    <name type="common">Toxic black mold</name>
    <name type="synonym">Stilbospora chartarum</name>
    <dbReference type="NCBI Taxonomy" id="1280523"/>
    <lineage>
        <taxon>Eukaryota</taxon>
        <taxon>Fungi</taxon>
        <taxon>Dikarya</taxon>
        <taxon>Ascomycota</taxon>
        <taxon>Pezizomycotina</taxon>
        <taxon>Sordariomycetes</taxon>
        <taxon>Hypocreomycetidae</taxon>
        <taxon>Hypocreales</taxon>
        <taxon>Stachybotryaceae</taxon>
        <taxon>Stachybotrys</taxon>
    </lineage>
</organism>
<keyword evidence="1" id="KW-0812">Transmembrane</keyword>
<evidence type="ECO:0000256" key="1">
    <source>
        <dbReference type="SAM" id="Phobius"/>
    </source>
</evidence>
<keyword evidence="1" id="KW-1133">Transmembrane helix</keyword>